<dbReference type="Gene3D" id="3.20.20.330">
    <property type="entry name" value="Homocysteine-binding-like domain"/>
    <property type="match status" value="1"/>
</dbReference>
<keyword evidence="2" id="KW-0808">Transferase</keyword>
<dbReference type="Pfam" id="PF02574">
    <property type="entry name" value="S-methyl_trans"/>
    <property type="match status" value="1"/>
</dbReference>
<dbReference type="GO" id="GO:0008898">
    <property type="term" value="F:S-adenosylmethionine-homocysteine S-methyltransferase activity"/>
    <property type="evidence" value="ECO:0007669"/>
    <property type="project" value="TreeGrafter"/>
</dbReference>
<dbReference type="GO" id="GO:0033528">
    <property type="term" value="P:S-methylmethionine cycle"/>
    <property type="evidence" value="ECO:0007669"/>
    <property type="project" value="TreeGrafter"/>
</dbReference>
<dbReference type="AlphaFoldDB" id="A0A6J6FHC7"/>
<dbReference type="GO" id="GO:0032259">
    <property type="term" value="P:methylation"/>
    <property type="evidence" value="ECO:0007669"/>
    <property type="project" value="UniProtKB-KW"/>
</dbReference>
<dbReference type="GO" id="GO:0008270">
    <property type="term" value="F:zinc ion binding"/>
    <property type="evidence" value="ECO:0007669"/>
    <property type="project" value="InterPro"/>
</dbReference>
<gene>
    <name evidence="6" type="ORF">UFOPK1493_03267</name>
</gene>
<protein>
    <submittedName>
        <fullName evidence="6">Unannotated protein</fullName>
    </submittedName>
</protein>
<evidence type="ECO:0000256" key="2">
    <source>
        <dbReference type="ARBA" id="ARBA00022679"/>
    </source>
</evidence>
<evidence type="ECO:0000256" key="3">
    <source>
        <dbReference type="ARBA" id="ARBA00022723"/>
    </source>
</evidence>
<dbReference type="InterPro" id="IPR036589">
    <property type="entry name" value="HCY_dom_sf"/>
</dbReference>
<keyword evidence="3" id="KW-0479">Metal-binding</keyword>
<evidence type="ECO:0000256" key="1">
    <source>
        <dbReference type="ARBA" id="ARBA00022603"/>
    </source>
</evidence>
<reference evidence="6" key="1">
    <citation type="submission" date="2020-05" db="EMBL/GenBank/DDBJ databases">
        <authorList>
            <person name="Chiriac C."/>
            <person name="Salcher M."/>
            <person name="Ghai R."/>
            <person name="Kavagutti S V."/>
        </authorList>
    </citation>
    <scope>NUCLEOTIDE SEQUENCE</scope>
</reference>
<dbReference type="SUPFAM" id="SSF82282">
    <property type="entry name" value="Homocysteine S-methyltransferase"/>
    <property type="match status" value="1"/>
</dbReference>
<keyword evidence="1" id="KW-0489">Methyltransferase</keyword>
<feature type="domain" description="Hcy-binding" evidence="5">
    <location>
        <begin position="4"/>
        <end position="302"/>
    </location>
</feature>
<dbReference type="PANTHER" id="PTHR46015:SF1">
    <property type="entry name" value="HOMOCYSTEINE S-METHYLTRANSFERASE-LIKE ISOFORM 1"/>
    <property type="match status" value="1"/>
</dbReference>
<evidence type="ECO:0000313" key="6">
    <source>
        <dbReference type="EMBL" id="CAB4583808.1"/>
    </source>
</evidence>
<dbReference type="PROSITE" id="PS50970">
    <property type="entry name" value="HCY"/>
    <property type="match status" value="1"/>
</dbReference>
<accession>A0A6J6FHC7</accession>
<organism evidence="6">
    <name type="scientific">freshwater metagenome</name>
    <dbReference type="NCBI Taxonomy" id="449393"/>
    <lineage>
        <taxon>unclassified sequences</taxon>
        <taxon>metagenomes</taxon>
        <taxon>ecological metagenomes</taxon>
    </lineage>
</organism>
<dbReference type="PIRSF" id="PIRSF037505">
    <property type="entry name" value="Betaine_HMT"/>
    <property type="match status" value="1"/>
</dbReference>
<proteinExistence type="predicted"/>
<name>A0A6J6FHC7_9ZZZZ</name>
<evidence type="ECO:0000259" key="5">
    <source>
        <dbReference type="PROSITE" id="PS50970"/>
    </source>
</evidence>
<dbReference type="NCBIfam" id="NF007020">
    <property type="entry name" value="PRK09485.1"/>
    <property type="match status" value="1"/>
</dbReference>
<evidence type="ECO:0000256" key="4">
    <source>
        <dbReference type="ARBA" id="ARBA00022833"/>
    </source>
</evidence>
<dbReference type="InterPro" id="IPR003726">
    <property type="entry name" value="HCY_dom"/>
</dbReference>
<dbReference type="EMBL" id="CAEZSR010000171">
    <property type="protein sequence ID" value="CAB4583808.1"/>
    <property type="molecule type" value="Genomic_DNA"/>
</dbReference>
<keyword evidence="4" id="KW-0862">Zinc</keyword>
<dbReference type="GO" id="GO:0009086">
    <property type="term" value="P:methionine biosynthetic process"/>
    <property type="evidence" value="ECO:0007669"/>
    <property type="project" value="InterPro"/>
</dbReference>
<dbReference type="InterPro" id="IPR017226">
    <property type="entry name" value="BHMT-like"/>
</dbReference>
<dbReference type="InterPro" id="IPR051486">
    <property type="entry name" value="Hcy_S-methyltransferase"/>
</dbReference>
<dbReference type="PANTHER" id="PTHR46015">
    <property type="entry name" value="ZGC:172121"/>
    <property type="match status" value="1"/>
</dbReference>
<sequence length="310" mass="32034">MTAHAVVPGLLEPPFTVLDGGLSTALEELGHRPDGALWTAQAVIDRPELIVAAHRRFVDAGADVVITSSYQASVDGFVRAGLDEPAARVALASTTDLARRAGARFVAASVGPYGAYLADGSEYRGTYSASWDEVRAYHWGKLEVLAATGADVVAVETIPTRAEAEIVLDELARLGSPPAWLTFTCADAVHTCGGEPFADVVAAVSSAGSAGSAGSLLAVGVNCTDPRHVTPLLAAAREVTDLPFVVYPNHGRAWDAVAKCWIGDGDADLAERAQEWVALGARLIGGCCGVGADGVRAIAEVRAALIDHGV</sequence>